<proteinExistence type="predicted"/>
<sequence>MADADSPALFPESELRRGTGLDVFRRRLRHARPATAPVLPDPLAWAAAHPGARGRAPSGTVHEVTARWLPACGAGLNGWDARGLVPTADEVTCARCLGNRRRRELATAGQLELDLFR</sequence>
<keyword evidence="2" id="KW-1185">Reference proteome</keyword>
<gene>
    <name evidence="1" type="ORF">GCM10009754_79760</name>
</gene>
<protein>
    <submittedName>
        <fullName evidence="1">Uncharacterized protein</fullName>
    </submittedName>
</protein>
<comment type="caution">
    <text evidence="1">The sequence shown here is derived from an EMBL/GenBank/DDBJ whole genome shotgun (WGS) entry which is preliminary data.</text>
</comment>
<dbReference type="EMBL" id="BAAANN010000052">
    <property type="protein sequence ID" value="GAA1989533.1"/>
    <property type="molecule type" value="Genomic_DNA"/>
</dbReference>
<name>A0ABN2SQ38_9PSEU</name>
<accession>A0ABN2SQ38</accession>
<dbReference type="Proteomes" id="UP001501116">
    <property type="component" value="Unassembled WGS sequence"/>
</dbReference>
<organism evidence="1 2">
    <name type="scientific">Amycolatopsis minnesotensis</name>
    <dbReference type="NCBI Taxonomy" id="337894"/>
    <lineage>
        <taxon>Bacteria</taxon>
        <taxon>Bacillati</taxon>
        <taxon>Actinomycetota</taxon>
        <taxon>Actinomycetes</taxon>
        <taxon>Pseudonocardiales</taxon>
        <taxon>Pseudonocardiaceae</taxon>
        <taxon>Amycolatopsis</taxon>
    </lineage>
</organism>
<dbReference type="RefSeq" id="WP_344430784.1">
    <property type="nucleotide sequence ID" value="NZ_BAAANN010000052.1"/>
</dbReference>
<reference evidence="1 2" key="1">
    <citation type="journal article" date="2019" name="Int. J. Syst. Evol. Microbiol.">
        <title>The Global Catalogue of Microorganisms (GCM) 10K type strain sequencing project: providing services to taxonomists for standard genome sequencing and annotation.</title>
        <authorList>
            <consortium name="The Broad Institute Genomics Platform"/>
            <consortium name="The Broad Institute Genome Sequencing Center for Infectious Disease"/>
            <person name="Wu L."/>
            <person name="Ma J."/>
        </authorList>
    </citation>
    <scope>NUCLEOTIDE SEQUENCE [LARGE SCALE GENOMIC DNA]</scope>
    <source>
        <strain evidence="1 2">JCM 14545</strain>
    </source>
</reference>
<evidence type="ECO:0000313" key="1">
    <source>
        <dbReference type="EMBL" id="GAA1989533.1"/>
    </source>
</evidence>
<evidence type="ECO:0000313" key="2">
    <source>
        <dbReference type="Proteomes" id="UP001501116"/>
    </source>
</evidence>